<keyword evidence="7" id="KW-0732">Signal</keyword>
<feature type="signal peptide" evidence="7">
    <location>
        <begin position="1"/>
        <end position="21"/>
    </location>
</feature>
<evidence type="ECO:0000256" key="2">
    <source>
        <dbReference type="ARBA" id="ARBA00022617"/>
    </source>
</evidence>
<name>A0A969W7R9_9GAMM</name>
<dbReference type="PROSITE" id="PS51007">
    <property type="entry name" value="CYTC"/>
    <property type="match status" value="1"/>
</dbReference>
<evidence type="ECO:0000256" key="5">
    <source>
        <dbReference type="ARBA" id="ARBA00023004"/>
    </source>
</evidence>
<dbReference type="Pfam" id="PF00034">
    <property type="entry name" value="Cytochrom_C"/>
    <property type="match status" value="1"/>
</dbReference>
<dbReference type="SUPFAM" id="SSF46626">
    <property type="entry name" value="Cytochrome c"/>
    <property type="match status" value="1"/>
</dbReference>
<keyword evidence="3 6" id="KW-0479">Metal-binding</keyword>
<dbReference type="InterPro" id="IPR009056">
    <property type="entry name" value="Cyt_c-like_dom"/>
</dbReference>
<comment type="caution">
    <text evidence="9">The sequence shown here is derived from an EMBL/GenBank/DDBJ whole genome shotgun (WGS) entry which is preliminary data.</text>
</comment>
<keyword evidence="10" id="KW-1185">Reference proteome</keyword>
<reference evidence="9" key="1">
    <citation type="submission" date="2020-03" db="EMBL/GenBank/DDBJ databases">
        <title>Solimonas marina sp. nov., isolated from deep seawater of the Pacific Ocean.</title>
        <authorList>
            <person name="Liu X."/>
            <person name="Lai Q."/>
            <person name="Sun F."/>
            <person name="Gai Y."/>
            <person name="Li G."/>
            <person name="Shao Z."/>
        </authorList>
    </citation>
    <scope>NUCLEOTIDE SEQUENCE</scope>
    <source>
        <strain evidence="9">C16B3</strain>
    </source>
</reference>
<keyword evidence="2 6" id="KW-0349">Heme</keyword>
<evidence type="ECO:0000256" key="7">
    <source>
        <dbReference type="SAM" id="SignalP"/>
    </source>
</evidence>
<dbReference type="AlphaFoldDB" id="A0A969W7R9"/>
<dbReference type="GO" id="GO:0046872">
    <property type="term" value="F:metal ion binding"/>
    <property type="evidence" value="ECO:0007669"/>
    <property type="project" value="UniProtKB-KW"/>
</dbReference>
<feature type="domain" description="Cytochrome c" evidence="8">
    <location>
        <begin position="18"/>
        <end position="102"/>
    </location>
</feature>
<dbReference type="EMBL" id="JAAVXB010000003">
    <property type="protein sequence ID" value="NKF21972.1"/>
    <property type="molecule type" value="Genomic_DNA"/>
</dbReference>
<dbReference type="GO" id="GO:0020037">
    <property type="term" value="F:heme binding"/>
    <property type="evidence" value="ECO:0007669"/>
    <property type="project" value="InterPro"/>
</dbReference>
<dbReference type="RefSeq" id="WP_168147236.1">
    <property type="nucleotide sequence ID" value="NZ_JAAVXB010000003.1"/>
</dbReference>
<evidence type="ECO:0000256" key="4">
    <source>
        <dbReference type="ARBA" id="ARBA00022982"/>
    </source>
</evidence>
<evidence type="ECO:0000256" key="6">
    <source>
        <dbReference type="PROSITE-ProRule" id="PRU00433"/>
    </source>
</evidence>
<evidence type="ECO:0000256" key="1">
    <source>
        <dbReference type="ARBA" id="ARBA00022448"/>
    </source>
</evidence>
<dbReference type="GO" id="GO:0009055">
    <property type="term" value="F:electron transfer activity"/>
    <property type="evidence" value="ECO:0007669"/>
    <property type="project" value="InterPro"/>
</dbReference>
<evidence type="ECO:0000259" key="8">
    <source>
        <dbReference type="PROSITE" id="PS51007"/>
    </source>
</evidence>
<organism evidence="9 10">
    <name type="scientific">Solimonas marina</name>
    <dbReference type="NCBI Taxonomy" id="2714601"/>
    <lineage>
        <taxon>Bacteria</taxon>
        <taxon>Pseudomonadati</taxon>
        <taxon>Pseudomonadota</taxon>
        <taxon>Gammaproteobacteria</taxon>
        <taxon>Nevskiales</taxon>
        <taxon>Nevskiaceae</taxon>
        <taxon>Solimonas</taxon>
    </lineage>
</organism>
<dbReference type="PANTHER" id="PTHR33751:SF9">
    <property type="entry name" value="CYTOCHROME C4"/>
    <property type="match status" value="1"/>
</dbReference>
<keyword evidence="4" id="KW-0249">Electron transport</keyword>
<feature type="chain" id="PRO_5036710270" evidence="7">
    <location>
        <begin position="22"/>
        <end position="113"/>
    </location>
</feature>
<dbReference type="Gene3D" id="1.10.760.10">
    <property type="entry name" value="Cytochrome c-like domain"/>
    <property type="match status" value="1"/>
</dbReference>
<dbReference type="InterPro" id="IPR050597">
    <property type="entry name" value="Cytochrome_c_Oxidase_Subunit"/>
</dbReference>
<evidence type="ECO:0000313" key="9">
    <source>
        <dbReference type="EMBL" id="NKF21972.1"/>
    </source>
</evidence>
<proteinExistence type="predicted"/>
<evidence type="ECO:0000256" key="3">
    <source>
        <dbReference type="ARBA" id="ARBA00022723"/>
    </source>
</evidence>
<gene>
    <name evidence="9" type="ORF">G7Y82_06550</name>
</gene>
<keyword evidence="5 6" id="KW-0408">Iron</keyword>
<dbReference type="InterPro" id="IPR036909">
    <property type="entry name" value="Cyt_c-like_dom_sf"/>
</dbReference>
<dbReference type="Proteomes" id="UP000653472">
    <property type="component" value="Unassembled WGS sequence"/>
</dbReference>
<dbReference type="PANTHER" id="PTHR33751">
    <property type="entry name" value="CBB3-TYPE CYTOCHROME C OXIDASE SUBUNIT FIXP"/>
    <property type="match status" value="1"/>
</dbReference>
<keyword evidence="1" id="KW-0813">Transport</keyword>
<sequence>MKHTIAGLVCAVAVSSVPLTAAWAESPAPEKAAVCTSCHGERGAKPIAPTYPMLAGQYANYLAQALHEYKDGQRKNPIMAAQAATLSDADIKALAHYFSEQQGALYTPTIEQK</sequence>
<accession>A0A969W7R9</accession>
<evidence type="ECO:0000313" key="10">
    <source>
        <dbReference type="Proteomes" id="UP000653472"/>
    </source>
</evidence>
<protein>
    <submittedName>
        <fullName evidence="9">Cytochrome c</fullName>
    </submittedName>
</protein>